<dbReference type="Proteomes" id="UP001055172">
    <property type="component" value="Unassembled WGS sequence"/>
</dbReference>
<evidence type="ECO:0000313" key="3">
    <source>
        <dbReference type="Proteomes" id="UP001055172"/>
    </source>
</evidence>
<keyword evidence="3" id="KW-1185">Reference proteome</keyword>
<protein>
    <submittedName>
        <fullName evidence="2">Uncharacterized protein</fullName>
    </submittedName>
</protein>
<reference evidence="2 3" key="1">
    <citation type="submission" date="2021-07" db="EMBL/GenBank/DDBJ databases">
        <title>Genome data of Colletotrichum spaethianum.</title>
        <authorList>
            <person name="Utami Y.D."/>
            <person name="Hiruma K."/>
        </authorList>
    </citation>
    <scope>NUCLEOTIDE SEQUENCE [LARGE SCALE GENOMIC DNA]</scope>
    <source>
        <strain evidence="2 3">MAFF 242679</strain>
    </source>
</reference>
<organism evidence="2 3">
    <name type="scientific">Colletotrichum liriopes</name>
    <dbReference type="NCBI Taxonomy" id="708192"/>
    <lineage>
        <taxon>Eukaryota</taxon>
        <taxon>Fungi</taxon>
        <taxon>Dikarya</taxon>
        <taxon>Ascomycota</taxon>
        <taxon>Pezizomycotina</taxon>
        <taxon>Sordariomycetes</taxon>
        <taxon>Hypocreomycetidae</taxon>
        <taxon>Glomerellales</taxon>
        <taxon>Glomerellaceae</taxon>
        <taxon>Colletotrichum</taxon>
        <taxon>Colletotrichum spaethianum species complex</taxon>
    </lineage>
</organism>
<feature type="region of interest" description="Disordered" evidence="1">
    <location>
        <begin position="1"/>
        <end position="46"/>
    </location>
</feature>
<name>A0AA37GWG3_9PEZI</name>
<evidence type="ECO:0000256" key="1">
    <source>
        <dbReference type="SAM" id="MobiDB-lite"/>
    </source>
</evidence>
<accession>A0AA37GWG3</accession>
<evidence type="ECO:0000313" key="2">
    <source>
        <dbReference type="EMBL" id="GJC87945.1"/>
    </source>
</evidence>
<proteinExistence type="predicted"/>
<dbReference type="AlphaFoldDB" id="A0AA37GWG3"/>
<gene>
    <name evidence="2" type="ORF">ColLi_10783</name>
</gene>
<sequence length="70" mass="7715">MTGQLQENPGSRKPGSRQAHHGHELCSASHYPRDDDGLPDLVAPQEHSLYPFELDHFPAQTDTVGHSADQ</sequence>
<dbReference type="EMBL" id="BPPX01000029">
    <property type="protein sequence ID" value="GJC87945.1"/>
    <property type="molecule type" value="Genomic_DNA"/>
</dbReference>
<comment type="caution">
    <text evidence="2">The sequence shown here is derived from an EMBL/GenBank/DDBJ whole genome shotgun (WGS) entry which is preliminary data.</text>
</comment>